<proteinExistence type="predicted"/>
<accession>A0A3T1D2J3</accession>
<dbReference type="EMBL" id="AP019400">
    <property type="protein sequence ID" value="BBI32268.1"/>
    <property type="molecule type" value="Genomic_DNA"/>
</dbReference>
<reference evidence="1 2" key="1">
    <citation type="submission" date="2019-01" db="EMBL/GenBank/DDBJ databases">
        <title>Complete genome sequence of Cohnella hallensis HS21 isolated from Korean fir (Abies koreana) rhizospheric soil.</title>
        <authorList>
            <person name="Jiang L."/>
            <person name="Kang S.W."/>
            <person name="Kim S."/>
            <person name="Jung J."/>
            <person name="Kim C.Y."/>
            <person name="Kim D.H."/>
            <person name="Kim S.W."/>
            <person name="Lee J."/>
        </authorList>
    </citation>
    <scope>NUCLEOTIDE SEQUENCE [LARGE SCALE GENOMIC DNA]</scope>
    <source>
        <strain evidence="1 2">HS21</strain>
    </source>
</reference>
<dbReference type="KEGG" id="cohn:KCTCHS21_16670"/>
<keyword evidence="2" id="KW-1185">Reference proteome</keyword>
<dbReference type="OrthoDB" id="2624196at2"/>
<dbReference type="Proteomes" id="UP000289856">
    <property type="component" value="Chromosome"/>
</dbReference>
<sequence length="77" mass="8891">MQFSLKGPDGTVIVSYRKDRKEFIRIAGSEYEVYNPVFDLDSDPEIRQMIEASEKDIKQGKVYSTDEMVEAIKRGEL</sequence>
<dbReference type="AlphaFoldDB" id="A0A3T1D2J3"/>
<protein>
    <submittedName>
        <fullName evidence="1">Uncharacterized protein</fullName>
    </submittedName>
</protein>
<dbReference type="RefSeq" id="WP_130606669.1">
    <property type="nucleotide sequence ID" value="NZ_AP019400.1"/>
</dbReference>
<evidence type="ECO:0000313" key="2">
    <source>
        <dbReference type="Proteomes" id="UP000289856"/>
    </source>
</evidence>
<name>A0A3T1D2J3_9BACL</name>
<evidence type="ECO:0000313" key="1">
    <source>
        <dbReference type="EMBL" id="BBI32268.1"/>
    </source>
</evidence>
<organism evidence="1 2">
    <name type="scientific">Cohnella abietis</name>
    <dbReference type="NCBI Taxonomy" id="2507935"/>
    <lineage>
        <taxon>Bacteria</taxon>
        <taxon>Bacillati</taxon>
        <taxon>Bacillota</taxon>
        <taxon>Bacilli</taxon>
        <taxon>Bacillales</taxon>
        <taxon>Paenibacillaceae</taxon>
        <taxon>Cohnella</taxon>
    </lineage>
</organism>
<gene>
    <name evidence="1" type="ORF">KCTCHS21_16670</name>
</gene>